<evidence type="ECO:0000313" key="1">
    <source>
        <dbReference type="EMBL" id="KKM77181.1"/>
    </source>
</evidence>
<feature type="non-terminal residue" evidence="1">
    <location>
        <position position="1"/>
    </location>
</feature>
<protein>
    <submittedName>
        <fullName evidence="1">Uncharacterized protein</fullName>
    </submittedName>
</protein>
<dbReference type="EMBL" id="LAZR01008683">
    <property type="protein sequence ID" value="KKM77181.1"/>
    <property type="molecule type" value="Genomic_DNA"/>
</dbReference>
<accession>A0A0F9KQZ7</accession>
<sequence length="1468" mass="169113">ENINKLDGQYLTLDSDAGTGTRYNLDYIFDGGYVPEQNDQNFNFNYGTTSYSGDLYSPNEYSTINSQDIYPGGYAGSESSVYSDPDDDAFNSGWTTAPLSNDINDGVRQPSTTGFSGGYITGEDLNYFYVNMENVVIPANNYITQVRIWARSRTTDTEWYEYMTAQYRFSGYTSWSSAKLIGDTGWTWDSATWPDLFNNRYGDAHADALQVRFDIERWLNDDTLWDIEAVYAQIYYAPLNYMHALDFTSKISTDGFEIGNTLKYAYQGFKVLDQSDQTLTLQIWDNLYNRWDTIQSSASVDSIFLLDSIYYNENNEVLLKLFGENFDVDGEFVVNLDILKIIKTVFTDDEKTGIEDYFVSLDYSSAGADFELIYIDDTGTHSIGTLPAGTDTTFTASFSPTLLDTRLGFRIISSTDSVSLYIDRIVLSSNSTDKPSNLIITADTRYDLFYADLEFDDVPSLVNSLKTNIPLTYEKTSDTYYVFKISEIETDMAFTINRLKITDPSHAQNITIIPRDYYHWADDEIYIEIGEVGGFYPVIDQDSTLHVDYAYIYDSWRDNEYVDTQPYVYNFSVSAAQRIEAVSFFATFSEIPQIQSWFFGFIDDETEFKQLTNKLYKDVNLLDIQFYDSNSKTWNTTDYVVYDRGDRDARTFGYFIDRTAIDFIRFDMLPKNDLIYQLKYRFKIDKNYFKEEYSTKTFFDIQELTVKLYYKPVQSVVSLNPRLKFSADITDIIQPEGNEGITNHVNELAIDIDWKYGVSVEDYSFEGVDIGEVFLNYTLYSQNPTLTAIDKFGNKYEISKSSGKFYLKNTNSQDLYNFIQYKYGKYFIDFVLDYEWKLKGMINFMYDAIFDINAYVELINCEVRAKVTTVHKELITPFSIPKNSSIYIGDITNDSISDIGFMGGLLEKTQNNDRFLVKYQFSYLYDANNDDLFDSSDPQVYFAEYVQDISFTSVNLEGFLFFDEDNLNKTLVIGDEKLLELTTSSNVDEAYLYVDTLQVGQFSPVQGTSNKFTYNWTNIEQLFAGTYTTGDEVNITIRLVDIDSGINRSIIYTCLLDFEAPTSTITIGNGQTDYSLSNFAAPWTNFSLTSTDNLEGLLSHDIHYYENITTEEFQVKVYDINDILVYSSGFIPISIMFTDLFDLGIPVNNFEDHNSYYYIVEFKITDAAGNSIINASYLGDLYSYAGGSPKIFVSNEVTIQFENNLINVNDLYNGIGNIVNFTLIGSDGSELKNQSISLKTGNYYLDITLWNETTQTYTVVFEDIYDLILYSDNIFTNELYANYEVDWDLNWYAQGSDYYAFAKHASQEDPLVLTYFPQKERFALIEISEQDSFRIFDYLNYIDVYCYVWNNDTEAFDTRISFTEDNFTIFANGTVSWNVNITSMNVKDDQIIFKYYSSDYANIVKDTQKNGMFLKVLIPNLYSTHSSIESLQIQFVDFDNNVFTYSIGSLDFDEYFKNTAQYKRVIPG</sequence>
<organism evidence="1">
    <name type="scientific">marine sediment metagenome</name>
    <dbReference type="NCBI Taxonomy" id="412755"/>
    <lineage>
        <taxon>unclassified sequences</taxon>
        <taxon>metagenomes</taxon>
        <taxon>ecological metagenomes</taxon>
    </lineage>
</organism>
<name>A0A0F9KQZ7_9ZZZZ</name>
<gene>
    <name evidence="1" type="ORF">LCGC14_1372650</name>
</gene>
<proteinExistence type="predicted"/>
<feature type="non-terminal residue" evidence="1">
    <location>
        <position position="1468"/>
    </location>
</feature>
<reference evidence="1" key="1">
    <citation type="journal article" date="2015" name="Nature">
        <title>Complex archaea that bridge the gap between prokaryotes and eukaryotes.</title>
        <authorList>
            <person name="Spang A."/>
            <person name="Saw J.H."/>
            <person name="Jorgensen S.L."/>
            <person name="Zaremba-Niedzwiedzka K."/>
            <person name="Martijn J."/>
            <person name="Lind A.E."/>
            <person name="van Eijk R."/>
            <person name="Schleper C."/>
            <person name="Guy L."/>
            <person name="Ettema T.J."/>
        </authorList>
    </citation>
    <scope>NUCLEOTIDE SEQUENCE</scope>
</reference>
<comment type="caution">
    <text evidence="1">The sequence shown here is derived from an EMBL/GenBank/DDBJ whole genome shotgun (WGS) entry which is preliminary data.</text>
</comment>